<dbReference type="AlphaFoldDB" id="A0A940RZB2"/>
<dbReference type="EMBL" id="JAGIQL010000338">
    <property type="protein sequence ID" value="MBP0462216.1"/>
    <property type="molecule type" value="Genomic_DNA"/>
</dbReference>
<dbReference type="RefSeq" id="WP_209346169.1">
    <property type="nucleotide sequence ID" value="NZ_JAGIQL010000338.1"/>
</dbReference>
<dbReference type="Proteomes" id="UP000670475">
    <property type="component" value="Unassembled WGS sequence"/>
</dbReference>
<feature type="domain" description="GTPase-associated protein 1-like C-terminal" evidence="2">
    <location>
        <begin position="144"/>
        <end position="659"/>
    </location>
</feature>
<feature type="non-terminal residue" evidence="3">
    <location>
        <position position="665"/>
    </location>
</feature>
<protein>
    <submittedName>
        <fullName evidence="3">Uncharacterized protein</fullName>
    </submittedName>
</protein>
<comment type="caution">
    <text evidence="3">The sequence shown here is derived from an EMBL/GenBank/DDBJ whole genome shotgun (WGS) entry which is preliminary data.</text>
</comment>
<dbReference type="Pfam" id="PF20014">
    <property type="entry name" value="GAP1-M"/>
    <property type="match status" value="1"/>
</dbReference>
<gene>
    <name evidence="3" type="ORF">JFN87_32975</name>
</gene>
<sequence>GALAAFATTRAARLAAFLTAVRDVCEGRHARPGAPARLFVVERDSTDVARWLALACATLPRGYARRLTFTTYTRRPGRAPQQIVGVLPADAASLTGRKGLDGASRVFDGTVHGDAGELPDAGARLAADPTDTTATWAATAARVWLAGAPEVFEAAGALPDGRLSAGALACAALGAGVALDAEARAEAAAWARLHARVLDADVVDRVVTALCEPAGERSPAEAAALARLLGALGMTASPATTARLGALVLALAVRMPSAVPELPVARLAALPASVKDRLAGDLAEELRAGVAGGSAGVADPPTLLRVAGVLGVECADLLPGVAGRLAAALAADPEGAWSPAVEAVLDEQFELRTELLSALDARAAEDPAAAVRLMAVTALELTGVQALPHLRMCAGAPRGGGPARERVGALHDALRRAGVSPLAEPLVLRTAVRLVWDEALPTAAEARQMLDETGSDAHRVAGTWHVLVRSALEAPADDPAAPALAPGLLRCFPDTIGPGPRDALRLLEFAGALEGGRVAAPWVEPALAAREAARVHGPVAPAVLDRLAAALAGRLLSRERPDGELYALIHRGDAALLAAYTAAARSDQVAARLRTVPVYAADCFAAWTSLPGATGDWDQARTALLDKVLRPAVRALPAPDLAEVERHLEAAGAHRAEEFRASLRL</sequence>
<dbReference type="Pfam" id="PF20052">
    <property type="entry name" value="GAP1-C"/>
    <property type="match status" value="1"/>
</dbReference>
<dbReference type="InterPro" id="IPR049532">
    <property type="entry name" value="GAP1-like_C"/>
</dbReference>
<organism evidence="3 4">
    <name type="scientific">Streptomyces montanisoli</name>
    <dbReference type="NCBI Taxonomy" id="2798581"/>
    <lineage>
        <taxon>Bacteria</taxon>
        <taxon>Bacillati</taxon>
        <taxon>Actinomycetota</taxon>
        <taxon>Actinomycetes</taxon>
        <taxon>Kitasatosporales</taxon>
        <taxon>Streptomycetaceae</taxon>
        <taxon>Streptomyces</taxon>
    </lineage>
</organism>
<dbReference type="InterPro" id="IPR045401">
    <property type="entry name" value="GAP1-M"/>
</dbReference>
<evidence type="ECO:0000259" key="1">
    <source>
        <dbReference type="Pfam" id="PF20014"/>
    </source>
</evidence>
<name>A0A940RZB2_9ACTN</name>
<evidence type="ECO:0000313" key="3">
    <source>
        <dbReference type="EMBL" id="MBP0462216.1"/>
    </source>
</evidence>
<feature type="non-terminal residue" evidence="3">
    <location>
        <position position="1"/>
    </location>
</feature>
<evidence type="ECO:0000259" key="2">
    <source>
        <dbReference type="Pfam" id="PF20052"/>
    </source>
</evidence>
<reference evidence="3" key="1">
    <citation type="submission" date="2021-03" db="EMBL/GenBank/DDBJ databases">
        <title>Whole genome sequence of Streptomyces bomunensis MMS17-BM035.</title>
        <authorList>
            <person name="Lee J.H."/>
        </authorList>
    </citation>
    <scope>NUCLEOTIDE SEQUENCE</scope>
    <source>
        <strain evidence="3">MMS17-BM035</strain>
    </source>
</reference>
<feature type="domain" description="GTPase-associated protein 1 middle" evidence="1">
    <location>
        <begin position="3"/>
        <end position="108"/>
    </location>
</feature>
<accession>A0A940RZB2</accession>
<keyword evidence="4" id="KW-1185">Reference proteome</keyword>
<proteinExistence type="predicted"/>
<evidence type="ECO:0000313" key="4">
    <source>
        <dbReference type="Proteomes" id="UP000670475"/>
    </source>
</evidence>